<feature type="coiled-coil region" evidence="1">
    <location>
        <begin position="276"/>
        <end position="303"/>
    </location>
</feature>
<dbReference type="Proteomes" id="UP000620124">
    <property type="component" value="Unassembled WGS sequence"/>
</dbReference>
<evidence type="ECO:0000256" key="1">
    <source>
        <dbReference type="SAM" id="Coils"/>
    </source>
</evidence>
<organism evidence="4 5">
    <name type="scientific">Mycena venus</name>
    <dbReference type="NCBI Taxonomy" id="2733690"/>
    <lineage>
        <taxon>Eukaryota</taxon>
        <taxon>Fungi</taxon>
        <taxon>Dikarya</taxon>
        <taxon>Basidiomycota</taxon>
        <taxon>Agaricomycotina</taxon>
        <taxon>Agaricomycetes</taxon>
        <taxon>Agaricomycetidae</taxon>
        <taxon>Agaricales</taxon>
        <taxon>Marasmiineae</taxon>
        <taxon>Mycenaceae</taxon>
        <taxon>Mycena</taxon>
    </lineage>
</organism>
<dbReference type="EMBL" id="JACAZI010000005">
    <property type="protein sequence ID" value="KAF7360809.1"/>
    <property type="molecule type" value="Genomic_DNA"/>
</dbReference>
<protein>
    <submittedName>
        <fullName evidence="4">Uncharacterized protein</fullName>
    </submittedName>
</protein>
<keyword evidence="3" id="KW-0472">Membrane</keyword>
<keyword evidence="3" id="KW-0812">Transmembrane</keyword>
<proteinExistence type="predicted"/>
<evidence type="ECO:0000256" key="3">
    <source>
        <dbReference type="SAM" id="Phobius"/>
    </source>
</evidence>
<feature type="transmembrane region" description="Helical" evidence="3">
    <location>
        <begin position="153"/>
        <end position="178"/>
    </location>
</feature>
<evidence type="ECO:0000256" key="2">
    <source>
        <dbReference type="SAM" id="MobiDB-lite"/>
    </source>
</evidence>
<sequence>MYSEGWIRCPGDGGCCSDASTGSANNGTYTCSAGPANGTNAATVTLQFPGTAIYVYGLSPYINFTEMKRVATLDGQEQHGFFAPDAGGLSNVLMYSKSGLKNTTHTLTIGPSDVTQFFLFDYATYTYEETDTSASPAAATSTPDNNLKKEPNLIWPIAGGVIGAIFVFSTLMILIHQFRSRSAVSRRRSAQMTQLNSTDELTPEPRGETQLSLAFQPVPPLRQAPAAAEDTQPQPFTALQHDIQALSHEIQEVSRGVEDLSHAAAEDIQPQPLTTLQRDIQALSTLQQDLQALSHEIQEVSRGVEDLSHDAEASQAVGADLPPQPHGEHQPTAEIGMLRERVEAIEQLQLHLQASLAQETAPPAYTPI</sequence>
<reference evidence="4" key="1">
    <citation type="submission" date="2020-05" db="EMBL/GenBank/DDBJ databases">
        <title>Mycena genomes resolve the evolution of fungal bioluminescence.</title>
        <authorList>
            <person name="Tsai I.J."/>
        </authorList>
    </citation>
    <scope>NUCLEOTIDE SEQUENCE</scope>
    <source>
        <strain evidence="4">CCC161011</strain>
    </source>
</reference>
<keyword evidence="5" id="KW-1185">Reference proteome</keyword>
<feature type="region of interest" description="Disordered" evidence="2">
    <location>
        <begin position="186"/>
        <end position="207"/>
    </location>
</feature>
<comment type="caution">
    <text evidence="4">The sequence shown here is derived from an EMBL/GenBank/DDBJ whole genome shotgun (WGS) entry which is preliminary data.</text>
</comment>
<dbReference type="OrthoDB" id="3268736at2759"/>
<dbReference type="Gene3D" id="2.60.120.260">
    <property type="entry name" value="Galactose-binding domain-like"/>
    <property type="match status" value="1"/>
</dbReference>
<keyword evidence="3" id="KW-1133">Transmembrane helix</keyword>
<feature type="region of interest" description="Disordered" evidence="2">
    <location>
        <begin position="310"/>
        <end position="331"/>
    </location>
</feature>
<gene>
    <name evidence="4" type="ORF">MVEN_00812900</name>
</gene>
<keyword evidence="1" id="KW-0175">Coiled coil</keyword>
<evidence type="ECO:0000313" key="4">
    <source>
        <dbReference type="EMBL" id="KAF7360809.1"/>
    </source>
</evidence>
<dbReference type="AlphaFoldDB" id="A0A8H6YKQ9"/>
<feature type="compositionally biased region" description="Polar residues" evidence="2">
    <location>
        <begin position="191"/>
        <end position="200"/>
    </location>
</feature>
<evidence type="ECO:0000313" key="5">
    <source>
        <dbReference type="Proteomes" id="UP000620124"/>
    </source>
</evidence>
<accession>A0A8H6YKQ9</accession>
<name>A0A8H6YKQ9_9AGAR</name>